<dbReference type="Proteomes" id="UP000622707">
    <property type="component" value="Unassembled WGS sequence"/>
</dbReference>
<protein>
    <submittedName>
        <fullName evidence="1">Asparaginase</fullName>
    </submittedName>
</protein>
<sequence length="337" mass="35920">MPSLVPLVETFRGGTRENVHFGAIAVTGAHGQVLAHAGDPHWTTFTRSTLKPLQALPFVQAGGVRHFGLSSANLALLCASHSGEPMHVEQVDQILAKTGIGYKRLQCGCHVPYYAELGGWPPPGPGSYDERHHNCSGKHSGFLAWCVQHGQPTDSYLEPSHPLQQAIRYTVAEVVGLQQHQLAMGIDGCSAPNYAMPLACLARGFARLGTGGRDTRFGESFALLADAMTAHPELVSGTGRNDLAFMTVGGGDWVTKVGAEGVQVVASRSRAQALAIKIADGNKLALHAATVEALDQLGWLDAQQREALRPWRNETIASIRGAPVGERRAVFSLSGDL</sequence>
<proteinExistence type="predicted"/>
<evidence type="ECO:0000313" key="2">
    <source>
        <dbReference type="Proteomes" id="UP000622707"/>
    </source>
</evidence>
<dbReference type="Pfam" id="PF06089">
    <property type="entry name" value="Asparaginase_II"/>
    <property type="match status" value="1"/>
</dbReference>
<evidence type="ECO:0000313" key="1">
    <source>
        <dbReference type="EMBL" id="MBL0428649.1"/>
    </source>
</evidence>
<keyword evidence="2" id="KW-1185">Reference proteome</keyword>
<gene>
    <name evidence="1" type="ORF">JI746_26315</name>
</gene>
<dbReference type="PANTHER" id="PTHR42110:SF1">
    <property type="entry name" value="L-ASPARAGINASE, PUTATIVE (AFU_ORTHOLOGUE AFUA_3G11890)-RELATED"/>
    <property type="match status" value="1"/>
</dbReference>
<organism evidence="1 2">
    <name type="scientific">Ramlibacter alkalitolerans</name>
    <dbReference type="NCBI Taxonomy" id="2039631"/>
    <lineage>
        <taxon>Bacteria</taxon>
        <taxon>Pseudomonadati</taxon>
        <taxon>Pseudomonadota</taxon>
        <taxon>Betaproteobacteria</taxon>
        <taxon>Burkholderiales</taxon>
        <taxon>Comamonadaceae</taxon>
        <taxon>Ramlibacter</taxon>
    </lineage>
</organism>
<dbReference type="RefSeq" id="WP_201693280.1">
    <property type="nucleotide sequence ID" value="NZ_JAEQND010000020.1"/>
</dbReference>
<dbReference type="PANTHER" id="PTHR42110">
    <property type="entry name" value="L-ASPARAGINASE, PUTATIVE (AFU_ORTHOLOGUE AFUA_3G11890)-RELATED"/>
    <property type="match status" value="1"/>
</dbReference>
<dbReference type="EMBL" id="JAEQND010000020">
    <property type="protein sequence ID" value="MBL0428649.1"/>
    <property type="molecule type" value="Genomic_DNA"/>
</dbReference>
<accession>A0ABS1JWJ3</accession>
<reference evidence="1 2" key="1">
    <citation type="journal article" date="2017" name="Int. J. Syst. Evol. Microbiol.">
        <title>Ramlibacter alkalitolerans sp. nov., alkali-tolerant bacterium isolated from soil of ginseng.</title>
        <authorList>
            <person name="Lee D.H."/>
            <person name="Cha C.J."/>
        </authorList>
    </citation>
    <scope>NUCLEOTIDE SEQUENCE [LARGE SCALE GENOMIC DNA]</scope>
    <source>
        <strain evidence="1 2">KACC 19305</strain>
    </source>
</reference>
<comment type="caution">
    <text evidence="1">The sequence shown here is derived from an EMBL/GenBank/DDBJ whole genome shotgun (WGS) entry which is preliminary data.</text>
</comment>
<dbReference type="InterPro" id="IPR010349">
    <property type="entry name" value="Asparaginase_II"/>
</dbReference>
<name>A0ABS1JWJ3_9BURK</name>